<feature type="compositionally biased region" description="Acidic residues" evidence="1">
    <location>
        <begin position="40"/>
        <end position="50"/>
    </location>
</feature>
<proteinExistence type="predicted"/>
<feature type="compositionally biased region" description="Basic and acidic residues" evidence="1">
    <location>
        <begin position="29"/>
        <end position="38"/>
    </location>
</feature>
<accession>A0ABS4VSY1</accession>
<protein>
    <recommendedName>
        <fullName evidence="4">Autophagy-related protein 2</fullName>
    </recommendedName>
</protein>
<feature type="region of interest" description="Disordered" evidence="1">
    <location>
        <begin position="1"/>
        <end position="68"/>
    </location>
</feature>
<dbReference type="RefSeq" id="WP_210027131.1">
    <property type="nucleotide sequence ID" value="NZ_JAGINU010000001.1"/>
</dbReference>
<evidence type="ECO:0000256" key="1">
    <source>
        <dbReference type="SAM" id="MobiDB-lite"/>
    </source>
</evidence>
<reference evidence="2 3" key="1">
    <citation type="submission" date="2021-03" db="EMBL/GenBank/DDBJ databases">
        <title>Sequencing the genomes of 1000 actinobacteria strains.</title>
        <authorList>
            <person name="Klenk H.-P."/>
        </authorList>
    </citation>
    <scope>NUCLEOTIDE SEQUENCE [LARGE SCALE GENOMIC DNA]</scope>
    <source>
        <strain evidence="2 3">DSM 45256</strain>
    </source>
</reference>
<sequence>MTEQDGRNGPDPGQDAPLDPESAVDELEERIAGRRTGTDDSADSDEDDDGTTPVEGDSGTGVNEESPG</sequence>
<organism evidence="2 3">
    <name type="scientific">Pseudonocardia parietis</name>
    <dbReference type="NCBI Taxonomy" id="570936"/>
    <lineage>
        <taxon>Bacteria</taxon>
        <taxon>Bacillati</taxon>
        <taxon>Actinomycetota</taxon>
        <taxon>Actinomycetes</taxon>
        <taxon>Pseudonocardiales</taxon>
        <taxon>Pseudonocardiaceae</taxon>
        <taxon>Pseudonocardia</taxon>
    </lineage>
</organism>
<evidence type="ECO:0000313" key="2">
    <source>
        <dbReference type="EMBL" id="MBP2367038.1"/>
    </source>
</evidence>
<evidence type="ECO:0000313" key="3">
    <source>
        <dbReference type="Proteomes" id="UP001519295"/>
    </source>
</evidence>
<keyword evidence="3" id="KW-1185">Reference proteome</keyword>
<dbReference type="EMBL" id="JAGINU010000001">
    <property type="protein sequence ID" value="MBP2367038.1"/>
    <property type="molecule type" value="Genomic_DNA"/>
</dbReference>
<comment type="caution">
    <text evidence="2">The sequence shown here is derived from an EMBL/GenBank/DDBJ whole genome shotgun (WGS) entry which is preliminary data.</text>
</comment>
<gene>
    <name evidence="2" type="ORF">JOF36_002734</name>
</gene>
<evidence type="ECO:0008006" key="4">
    <source>
        <dbReference type="Google" id="ProtNLM"/>
    </source>
</evidence>
<dbReference type="Proteomes" id="UP001519295">
    <property type="component" value="Unassembled WGS sequence"/>
</dbReference>
<name>A0ABS4VSY1_9PSEU</name>